<dbReference type="Pfam" id="PF00106">
    <property type="entry name" value="adh_short"/>
    <property type="match status" value="1"/>
</dbReference>
<organism evidence="5 6">
    <name type="scientific">Terrabacter aeriphilus</name>
    <dbReference type="NCBI Taxonomy" id="515662"/>
    <lineage>
        <taxon>Bacteria</taxon>
        <taxon>Bacillati</taxon>
        <taxon>Actinomycetota</taxon>
        <taxon>Actinomycetes</taxon>
        <taxon>Micrococcales</taxon>
        <taxon>Intrasporangiaceae</taxon>
        <taxon>Terrabacter</taxon>
    </lineage>
</organism>
<gene>
    <name evidence="5" type="ORF">GCM10023258_06840</name>
</gene>
<dbReference type="Gene3D" id="3.40.50.720">
    <property type="entry name" value="NAD(P)-binding Rossmann-like Domain"/>
    <property type="match status" value="1"/>
</dbReference>
<sequence length="271" mass="28819">MPSRPNRAPSTSPRRVLVTGAASGLGLALVQAFDARGDDVLATDVSPTRPDVLPERTAYLPLDVRSDEAWAAALEHVRSTWGGLDLLVNNAGVAAGGRIDVATMDEWHWIVDINLLGVVRGCRTFTPLLKGQGHGHIVNTASLAGLVHAPGMAAYNTVKAGVVALSETLSHELAPHGVDVSVVCPSFFRTNLGNSFQGADADMESAGKKMVSGSKRSAEEVAAVVVRGIDARRDVVLTDRDGRIAWRAKRFARPVYTAVMKRAARRIAASR</sequence>
<comment type="caution">
    <text evidence="5">The sequence shown here is derived from an EMBL/GenBank/DDBJ whole genome shotgun (WGS) entry which is preliminary data.</text>
</comment>
<dbReference type="PANTHER" id="PTHR43391">
    <property type="entry name" value="RETINOL DEHYDROGENASE-RELATED"/>
    <property type="match status" value="1"/>
</dbReference>
<dbReference type="PANTHER" id="PTHR43391:SF14">
    <property type="entry name" value="DEHYDROGENASE_REDUCTASE SDR FAMILY PROTEIN 7-LIKE"/>
    <property type="match status" value="1"/>
</dbReference>
<protein>
    <submittedName>
        <fullName evidence="5">SDR family oxidoreductase</fullName>
    </submittedName>
</protein>
<dbReference type="CDD" id="cd05233">
    <property type="entry name" value="SDR_c"/>
    <property type="match status" value="1"/>
</dbReference>
<keyword evidence="2" id="KW-0521">NADP</keyword>
<evidence type="ECO:0000256" key="2">
    <source>
        <dbReference type="ARBA" id="ARBA00022857"/>
    </source>
</evidence>
<keyword evidence="6" id="KW-1185">Reference proteome</keyword>
<comment type="similarity">
    <text evidence="1 4">Belongs to the short-chain dehydrogenases/reductases (SDR) family.</text>
</comment>
<dbReference type="RefSeq" id="WP_345506029.1">
    <property type="nucleotide sequence ID" value="NZ_BAABIW010000006.1"/>
</dbReference>
<accession>A0ABP9J3E0</accession>
<dbReference type="SUPFAM" id="SSF51735">
    <property type="entry name" value="NAD(P)-binding Rossmann-fold domains"/>
    <property type="match status" value="1"/>
</dbReference>
<dbReference type="EMBL" id="BAABIW010000006">
    <property type="protein sequence ID" value="GAA5019308.1"/>
    <property type="molecule type" value="Genomic_DNA"/>
</dbReference>
<evidence type="ECO:0000256" key="4">
    <source>
        <dbReference type="RuleBase" id="RU000363"/>
    </source>
</evidence>
<proteinExistence type="inferred from homology"/>
<keyword evidence="3" id="KW-0560">Oxidoreductase</keyword>
<dbReference type="PRINTS" id="PR00081">
    <property type="entry name" value="GDHRDH"/>
</dbReference>
<dbReference type="PRINTS" id="PR00080">
    <property type="entry name" value="SDRFAMILY"/>
</dbReference>
<dbReference type="InterPro" id="IPR036291">
    <property type="entry name" value="NAD(P)-bd_dom_sf"/>
</dbReference>
<dbReference type="InterPro" id="IPR002347">
    <property type="entry name" value="SDR_fam"/>
</dbReference>
<dbReference type="Proteomes" id="UP001500427">
    <property type="component" value="Unassembled WGS sequence"/>
</dbReference>
<name>A0ABP9J3E0_9MICO</name>
<evidence type="ECO:0000256" key="3">
    <source>
        <dbReference type="ARBA" id="ARBA00023002"/>
    </source>
</evidence>
<evidence type="ECO:0000313" key="5">
    <source>
        <dbReference type="EMBL" id="GAA5019308.1"/>
    </source>
</evidence>
<evidence type="ECO:0000313" key="6">
    <source>
        <dbReference type="Proteomes" id="UP001500427"/>
    </source>
</evidence>
<reference evidence="6" key="1">
    <citation type="journal article" date="2019" name="Int. J. Syst. Evol. Microbiol.">
        <title>The Global Catalogue of Microorganisms (GCM) 10K type strain sequencing project: providing services to taxonomists for standard genome sequencing and annotation.</title>
        <authorList>
            <consortium name="The Broad Institute Genomics Platform"/>
            <consortium name="The Broad Institute Genome Sequencing Center for Infectious Disease"/>
            <person name="Wu L."/>
            <person name="Ma J."/>
        </authorList>
    </citation>
    <scope>NUCLEOTIDE SEQUENCE [LARGE SCALE GENOMIC DNA]</scope>
    <source>
        <strain evidence="6">JCM 17687</strain>
    </source>
</reference>
<evidence type="ECO:0000256" key="1">
    <source>
        <dbReference type="ARBA" id="ARBA00006484"/>
    </source>
</evidence>